<dbReference type="Proteomes" id="UP001142400">
    <property type="component" value="Unassembled WGS sequence"/>
</dbReference>
<dbReference type="AlphaFoldDB" id="A0A9X2LZD3"/>
<protein>
    <submittedName>
        <fullName evidence="1">Uncharacterized protein</fullName>
    </submittedName>
</protein>
<comment type="caution">
    <text evidence="1">The sequence shown here is derived from an EMBL/GenBank/DDBJ whole genome shotgun (WGS) entry which is preliminary data.</text>
</comment>
<organism evidence="1 2">
    <name type="scientific">Streptomyces malaysiensis subsp. samsunensis</name>
    <dbReference type="NCBI Taxonomy" id="459658"/>
    <lineage>
        <taxon>Bacteria</taxon>
        <taxon>Bacillati</taxon>
        <taxon>Actinomycetota</taxon>
        <taxon>Actinomycetes</taxon>
        <taxon>Kitasatosporales</taxon>
        <taxon>Streptomycetaceae</taxon>
        <taxon>Streptomyces</taxon>
        <taxon>Streptomyces violaceusniger group</taxon>
    </lineage>
</organism>
<dbReference type="EMBL" id="JANIIC010000015">
    <property type="protein sequence ID" value="MCQ8830374.1"/>
    <property type="molecule type" value="Genomic_DNA"/>
</dbReference>
<dbReference type="RefSeq" id="WP_257631521.1">
    <property type="nucleotide sequence ID" value="NZ_JANIIC010000015.1"/>
</dbReference>
<evidence type="ECO:0000313" key="2">
    <source>
        <dbReference type="Proteomes" id="UP001142400"/>
    </source>
</evidence>
<evidence type="ECO:0000313" key="1">
    <source>
        <dbReference type="EMBL" id="MCQ8830374.1"/>
    </source>
</evidence>
<keyword evidence="2" id="KW-1185">Reference proteome</keyword>
<proteinExistence type="predicted"/>
<name>A0A9X2LZD3_STRMQ</name>
<accession>A0A9X2LZD3</accession>
<sequence length="118" mass="13424">MPWKPHLTWTSNSDTIHSTRHDGEIYHLWQHGTRPDDSGRTGYGWFLHGDDGSGQPRQDYELSLTLGSVLTRARQKAELLILGWQPVQRERATGREQWRSPNGGLALLTDLLSGQVKH</sequence>
<gene>
    <name evidence="1" type="ORF">NQU54_15205</name>
</gene>
<reference evidence="1" key="1">
    <citation type="submission" date="2022-06" db="EMBL/GenBank/DDBJ databases">
        <title>WGS of actinobacteria.</title>
        <authorList>
            <person name="Thawai C."/>
        </authorList>
    </citation>
    <scope>NUCLEOTIDE SEQUENCE</scope>
    <source>
        <strain evidence="1">DSM 42010</strain>
    </source>
</reference>